<comment type="caution">
    <text evidence="2">The sequence shown here is derived from an EMBL/GenBank/DDBJ whole genome shotgun (WGS) entry which is preliminary data.</text>
</comment>
<dbReference type="AlphaFoldDB" id="X1IGH5"/>
<name>X1IGH5_9ZZZZ</name>
<evidence type="ECO:0000256" key="1">
    <source>
        <dbReference type="SAM" id="Phobius"/>
    </source>
</evidence>
<dbReference type="EMBL" id="BARU01033246">
    <property type="protein sequence ID" value="GAH65224.1"/>
    <property type="molecule type" value="Genomic_DNA"/>
</dbReference>
<keyword evidence="1" id="KW-0812">Transmembrane</keyword>
<gene>
    <name evidence="2" type="ORF">S03H2_52342</name>
</gene>
<keyword evidence="1" id="KW-0472">Membrane</keyword>
<protein>
    <submittedName>
        <fullName evidence="2">Uncharacterized protein</fullName>
    </submittedName>
</protein>
<accession>X1IGH5</accession>
<sequence length="55" mass="6173">MDRATLDIWVGCAAVVLALGVIIALVIWSRRRIERIAAGRGRTAREITRELDRGR</sequence>
<keyword evidence="1" id="KW-1133">Transmembrane helix</keyword>
<feature type="transmembrane region" description="Helical" evidence="1">
    <location>
        <begin position="6"/>
        <end position="28"/>
    </location>
</feature>
<evidence type="ECO:0000313" key="2">
    <source>
        <dbReference type="EMBL" id="GAH65224.1"/>
    </source>
</evidence>
<proteinExistence type="predicted"/>
<organism evidence="2">
    <name type="scientific">marine sediment metagenome</name>
    <dbReference type="NCBI Taxonomy" id="412755"/>
    <lineage>
        <taxon>unclassified sequences</taxon>
        <taxon>metagenomes</taxon>
        <taxon>ecological metagenomes</taxon>
    </lineage>
</organism>
<reference evidence="2" key="1">
    <citation type="journal article" date="2014" name="Front. Microbiol.">
        <title>High frequency of phylogenetically diverse reductive dehalogenase-homologous genes in deep subseafloor sedimentary metagenomes.</title>
        <authorList>
            <person name="Kawai M."/>
            <person name="Futagami T."/>
            <person name="Toyoda A."/>
            <person name="Takaki Y."/>
            <person name="Nishi S."/>
            <person name="Hori S."/>
            <person name="Arai W."/>
            <person name="Tsubouchi T."/>
            <person name="Morono Y."/>
            <person name="Uchiyama I."/>
            <person name="Ito T."/>
            <person name="Fujiyama A."/>
            <person name="Inagaki F."/>
            <person name="Takami H."/>
        </authorList>
    </citation>
    <scope>NUCLEOTIDE SEQUENCE</scope>
    <source>
        <strain evidence="2">Expedition CK06-06</strain>
    </source>
</reference>